<accession>A0A7M2RL83</accession>
<keyword evidence="1" id="KW-0802">TPR repeat</keyword>
<dbReference type="AlphaFoldDB" id="A0A7M2RL83"/>
<sequence length="1087" mass="126496">MIGVDIWEEKVIIPTYETGEADKNPMFFEKRVYQGSSGKAYPYPLTEKISYEKKDKEYKAVFLENQYLKVMILPELGGRIQRAYDKTNDYDFVYYNHVIKPAHVGLLGPWISGGIEFNWPQHHRPTTFLPVDHVIQENDDGSRTVLVNDVDQMYGTKGIAGFTLYPDKSYIEIRGQIYNRTAMPQTFLWWANPAIPVNEYTQTIFPPDVHSVYDHGKRDVSRWPVAMGTYYKYDYSEGIDISRHKNIPVPSSMMAEESAYDFVGGYDYRKKAGLLHVADHHISPGKKQWTWGNGNFGHIWDENLTDEDGPYVELMTGIYTDNQPDFTWLKPYEEKTFKQYFMPYKAVGEVKNATTDAVVNLTLSDKDKIYVCVYATSKYDDAEIIVTNKEKEIFHESAKISPENVFETIFYCEVEKEEDLKIRVLDKNKVLVEYQPLKEEIPKLAEPAIAAKDPEEIMTTEELLLTGQHIEQYRHATYLPDSYYLEGLRRDKGDIRLNNAYGLLLMRRGQFEDAEKHFKKALERLTRLNPNPYDSEAYYNLGVTLFYQERYQEAYDAFFKATWTNDQQEMSFYYLAAIQVRNNDYTSALELIDQSLVKNAHNIKARGLRALILRRLGWNQEAKKQIWENLKLDKFDYYSMFEREFVSGEKTDRFVMRNFHENYLMTARDYAESGGYEEALKVLSECTQNHPMLHYYKGYYYGKLGNIAGMEEEYHTANQCDPAYCFPNKLNDIAVLNDAILNDPFEAKAYYYLGNLFYDKLQYETAIQLWEKSEEIDDKYPTLERNLALGYYNKRNDQSGARKKLEKAFSLDKSDARVFMELDQLYKILGVSLSYRLKMYDDNRAIITERDDLYTEYVTLLNLAGRNQDAYDSIMNYVFRPWEGGEGKISTQYKIALSELAQSALKIREYQRAKELLQSALIYPDNLGEGKLVGTKDNDIYYILGLALEGLGEDSAEMYSKAACGESIPAGAMYYNDQPADMVYYQGKAFAKLGDAAESNKRFYILLDYGERHLNEEMKTDYFAVSAPDFQIFEGDLKKRNKAHCHYIMGLAYLGMGRADKAKVNLQKTLEIEPYHQKARIYLRKMK</sequence>
<feature type="repeat" description="TPR" evidence="1">
    <location>
        <begin position="747"/>
        <end position="780"/>
    </location>
</feature>
<reference evidence="3 4" key="1">
    <citation type="submission" date="2020-10" db="EMBL/GenBank/DDBJ databases">
        <title>Blautia liquoris sp.nov., isolated from the mud in a fermentation cellar used for the production of Chinese strong-flavoured liquor.</title>
        <authorList>
            <person name="Lu L."/>
        </authorList>
    </citation>
    <scope>NUCLEOTIDE SEQUENCE [LARGE SCALE GENOMIC DNA]</scope>
    <source>
        <strain evidence="3 4">LZLJ-3</strain>
    </source>
</reference>
<evidence type="ECO:0000313" key="3">
    <source>
        <dbReference type="EMBL" id="QOV21039.1"/>
    </source>
</evidence>
<evidence type="ECO:0000313" key="4">
    <source>
        <dbReference type="Proteomes" id="UP000593601"/>
    </source>
</evidence>
<feature type="repeat" description="TPR" evidence="1">
    <location>
        <begin position="535"/>
        <end position="568"/>
    </location>
</feature>
<dbReference type="InterPro" id="IPR033396">
    <property type="entry name" value="DUF5107"/>
</dbReference>
<dbReference type="InterPro" id="IPR019734">
    <property type="entry name" value="TPR_rpt"/>
</dbReference>
<dbReference type="Proteomes" id="UP000593601">
    <property type="component" value="Chromosome"/>
</dbReference>
<gene>
    <name evidence="3" type="ORF">INP51_11800</name>
</gene>
<dbReference type="PANTHER" id="PTHR12558">
    <property type="entry name" value="CELL DIVISION CYCLE 16,23,27"/>
    <property type="match status" value="1"/>
</dbReference>
<dbReference type="EMBL" id="CP063304">
    <property type="protein sequence ID" value="QOV21039.1"/>
    <property type="molecule type" value="Genomic_DNA"/>
</dbReference>
<dbReference type="Gene3D" id="1.25.40.10">
    <property type="entry name" value="Tetratricopeptide repeat domain"/>
    <property type="match status" value="3"/>
</dbReference>
<name>A0A7M2RL83_9FIRM</name>
<dbReference type="KEGG" id="bliq:INP51_11800"/>
<dbReference type="SMART" id="SM00028">
    <property type="entry name" value="TPR"/>
    <property type="match status" value="8"/>
</dbReference>
<feature type="domain" description="DUF5107" evidence="2">
    <location>
        <begin position="40"/>
        <end position="343"/>
    </location>
</feature>
<dbReference type="Pfam" id="PF17128">
    <property type="entry name" value="DUF5107"/>
    <property type="match status" value="1"/>
</dbReference>
<dbReference type="RefSeq" id="WP_193737352.1">
    <property type="nucleotide sequence ID" value="NZ_CP063304.1"/>
</dbReference>
<protein>
    <submittedName>
        <fullName evidence="3">DUF5107 domain-containing protein</fullName>
    </submittedName>
</protein>
<proteinExistence type="predicted"/>
<dbReference type="Pfam" id="PF13424">
    <property type="entry name" value="TPR_12"/>
    <property type="match status" value="1"/>
</dbReference>
<evidence type="ECO:0000259" key="2">
    <source>
        <dbReference type="Pfam" id="PF17128"/>
    </source>
</evidence>
<keyword evidence="4" id="KW-1185">Reference proteome</keyword>
<dbReference type="PANTHER" id="PTHR12558:SF13">
    <property type="entry name" value="CELL DIVISION CYCLE PROTEIN 27 HOMOLOG"/>
    <property type="match status" value="1"/>
</dbReference>
<dbReference type="PROSITE" id="PS50005">
    <property type="entry name" value="TPR"/>
    <property type="match status" value="3"/>
</dbReference>
<evidence type="ECO:0000256" key="1">
    <source>
        <dbReference type="PROSITE-ProRule" id="PRU00339"/>
    </source>
</evidence>
<feature type="repeat" description="TPR" evidence="1">
    <location>
        <begin position="1043"/>
        <end position="1076"/>
    </location>
</feature>
<organism evidence="3 4">
    <name type="scientific">Blautia liquoris</name>
    <dbReference type="NCBI Taxonomy" id="2779518"/>
    <lineage>
        <taxon>Bacteria</taxon>
        <taxon>Bacillati</taxon>
        <taxon>Bacillota</taxon>
        <taxon>Clostridia</taxon>
        <taxon>Lachnospirales</taxon>
        <taxon>Lachnospiraceae</taxon>
        <taxon>Blautia</taxon>
    </lineage>
</organism>
<dbReference type="InterPro" id="IPR011990">
    <property type="entry name" value="TPR-like_helical_dom_sf"/>
</dbReference>
<dbReference type="SUPFAM" id="SSF48452">
    <property type="entry name" value="TPR-like"/>
    <property type="match status" value="3"/>
</dbReference>